<dbReference type="InterPro" id="IPR036322">
    <property type="entry name" value="WD40_repeat_dom_sf"/>
</dbReference>
<proteinExistence type="predicted"/>
<dbReference type="RefSeq" id="WP_146229184.1">
    <property type="nucleotide sequence ID" value="NZ_QGTL01000001.1"/>
</dbReference>
<feature type="domain" description="Novel STAND NTPase 1" evidence="1">
    <location>
        <begin position="68"/>
        <end position="495"/>
    </location>
</feature>
<dbReference type="EMBL" id="QGTL01000001">
    <property type="protein sequence ID" value="PWV81379.1"/>
    <property type="molecule type" value="Genomic_DNA"/>
</dbReference>
<dbReference type="SUPFAM" id="SSF50978">
    <property type="entry name" value="WD40 repeat-like"/>
    <property type="match status" value="1"/>
</dbReference>
<evidence type="ECO:0000259" key="1">
    <source>
        <dbReference type="Pfam" id="PF20703"/>
    </source>
</evidence>
<accession>A0A317P184</accession>
<evidence type="ECO:0000313" key="3">
    <source>
        <dbReference type="Proteomes" id="UP000246410"/>
    </source>
</evidence>
<gene>
    <name evidence="2" type="ORF">DFR69_101719</name>
</gene>
<dbReference type="InterPro" id="IPR011047">
    <property type="entry name" value="Quinoprotein_ADH-like_sf"/>
</dbReference>
<dbReference type="PANTHER" id="PTHR19879:SF9">
    <property type="entry name" value="TRANSCRIPTION INITIATION FACTOR TFIID SUBUNIT 5"/>
    <property type="match status" value="1"/>
</dbReference>
<evidence type="ECO:0000313" key="2">
    <source>
        <dbReference type="EMBL" id="PWV81379.1"/>
    </source>
</evidence>
<dbReference type="SUPFAM" id="SSF50998">
    <property type="entry name" value="Quinoprotein alcohol dehydrogenase-like"/>
    <property type="match status" value="2"/>
</dbReference>
<dbReference type="InterPro" id="IPR049052">
    <property type="entry name" value="nSTAND1"/>
</dbReference>
<sequence>MDLEPADGLDDPGISVGGAQSVDARHSQGVVIGDHTTANVTIYNNYQGVLDRPAPGPMITSGGRVEFPYRGLSWFDEHDAPLFFGREHAIAEVMDQLEAALTEPRIVAVGGVSGSGKTSLVRAGVLPRIRAGTPTGLPGAQEWPRSVVFSPGSSPVKDLALATARATTGLSAVSLQQELERDPRSFAVTAAQIATTGTASGASQNPSRRLLVVIDQFERIYTQCTDHAERERFVAALHAAATCPDTETGAPAALVLIVVRADFEARCAELDGLADTIQSRCLLTSMTELQLRLAITEPAKAAKSRVEDELTDHLIREVRAASRTADNTTSGPISGARVLPLVSDALDRAWRQHSGDTLTLADYEAVGGIDTAVARAADAVYTDLTPRQQLIARKVFTRLTVVGADGTDTADRVTRTELTTTTGDDARDVEAVLEAFADQRLITLGIGTVEISHEVLLATWPRLRDEWLADTRADRTVLTRLHTAAITWNSDARDKAHLYTGSVLETATATTTRTNNDPRHHHRLSDLEQEFLAASTHADRRRTLQRRAFTAVLLFLVVALTIVAGVAVQRSREADLQTRIAVARDLIGQSQLLANTKPTASRLAALTAWRVHASDEARAAMRAAALNPLPTGRELLGTTGNSLVFHPDREIAATYSDAGHLVQLWNTATGTRIAELPGTTGNRLVFHPDREIAATYNSSSDGGALVQLWNTATGTRIAELPGTNGNSLEFQPDREIVATYSRQGLVQLWNTATGTRIAELPGTNGNDLKFHTDREVVATYSDANLVQLWNTATGIRIAELPGTTGDDLEFQPDREVVATYDSSGDGGALVQLWNTTTGIRIAELPGTNDNSLEFQPDREIAATYSPSSDGVVQLWNTTTGTRIAELPGTTGNYLEFHPNREVAATSGGRGLVQLWNTATGTRIAELPGTNDNSLVFHPGSEVAATSSRSSHGRGLVQLWNTVTGTRIAELPGTNGNDLEFHPGSEVAATSNTSSDGGPVQLWNTVTGIRIAELPGTNGNDLEFHPGSEVAATSNTSSDGGPVQLWNTVTGTRIAELPGTNGNSLVLRPNGKIAATYNSGKESLVQLWDLSINRSVEKLPPGRYPRSVSSGGEVVATSSDAGLVQLWNTATGIRIAELPGTNGSRLEFHPDREIAATYSDAGHLVQLWNTATGIRIAELPGTNDNSLVFHPDREVAATSSDVGLVQLWNTATGTRIAELPGTNGNSLEFQPDREIVATYSRQGLVQLWNTATGTRIAELPGTTGDDLIFQPDGEVVATYSRYIDGVSLVQLWNTATGTRIAELPGTTGNDLIFQPDGEVVATYDSSGDAGALVQLWNTATGIRIAELPGTIGNGLEFHSKGEVVATYKSSSDGVSLVQLWNTATGTRIAELPGTTGNYLEFHPNREVAATSGGRGLVQLWNTATGTRIAELPGTTGNDLKFHTDREVAATYSDANLVQLWNTTTGIRIAELPGTTGNYLEFHPDRADIIATEDLRKGFTIWDVAAERAILQINDDDTILFSEDGTTLIAIAPGSPARIWDISVTAENDALVKYLCAWRAQISAPDQWDQTVPPNLRAGLCE</sequence>
<reference evidence="2 3" key="1">
    <citation type="submission" date="2018-05" db="EMBL/GenBank/DDBJ databases">
        <title>Genomic Encyclopedia of Type Strains, Phase IV (KMG-IV): sequencing the most valuable type-strain genomes for metagenomic binning, comparative biology and taxonomic classification.</title>
        <authorList>
            <person name="Goeker M."/>
        </authorList>
    </citation>
    <scope>NUCLEOTIDE SEQUENCE [LARGE SCALE GENOMIC DNA]</scope>
    <source>
        <strain evidence="2 3">DSM 44717</strain>
    </source>
</reference>
<organism evidence="2 3">
    <name type="scientific">Nocardia neocaledoniensis</name>
    <dbReference type="NCBI Taxonomy" id="236511"/>
    <lineage>
        <taxon>Bacteria</taxon>
        <taxon>Bacillati</taxon>
        <taxon>Actinomycetota</taxon>
        <taxon>Actinomycetes</taxon>
        <taxon>Mycobacteriales</taxon>
        <taxon>Nocardiaceae</taxon>
        <taxon>Nocardia</taxon>
    </lineage>
</organism>
<comment type="caution">
    <text evidence="2">The sequence shown here is derived from an EMBL/GenBank/DDBJ whole genome shotgun (WGS) entry which is preliminary data.</text>
</comment>
<dbReference type="PANTHER" id="PTHR19879">
    <property type="entry name" value="TRANSCRIPTION INITIATION FACTOR TFIID"/>
    <property type="match status" value="1"/>
</dbReference>
<dbReference type="InterPro" id="IPR015943">
    <property type="entry name" value="WD40/YVTN_repeat-like_dom_sf"/>
</dbReference>
<dbReference type="Pfam" id="PF20703">
    <property type="entry name" value="nSTAND1"/>
    <property type="match status" value="1"/>
</dbReference>
<dbReference type="Gene3D" id="2.130.10.10">
    <property type="entry name" value="YVTN repeat-like/Quinoprotein amine dehydrogenase"/>
    <property type="match status" value="5"/>
</dbReference>
<dbReference type="Proteomes" id="UP000246410">
    <property type="component" value="Unassembled WGS sequence"/>
</dbReference>
<protein>
    <submittedName>
        <fullName evidence="2">Ribosome assembly protein 4 (RSA4)</fullName>
    </submittedName>
</protein>
<name>A0A317P184_9NOCA</name>
<dbReference type="SMART" id="SM00320">
    <property type="entry name" value="WD40"/>
    <property type="match status" value="20"/>
</dbReference>
<keyword evidence="3" id="KW-1185">Reference proteome</keyword>
<dbReference type="InterPro" id="IPR001680">
    <property type="entry name" value="WD40_rpt"/>
</dbReference>